<sequence length="59" mass="6444">MREEEASLMIIRHAIEKLAHEKKQQVDACAAALRAVMGEYDEESAGMALMLIAAEVAAE</sequence>
<evidence type="ECO:0000313" key="2">
    <source>
        <dbReference type="Proteomes" id="UP000059419"/>
    </source>
</evidence>
<evidence type="ECO:0000313" key="1">
    <source>
        <dbReference type="EMBL" id="CUU23737.1"/>
    </source>
</evidence>
<dbReference type="PATRIC" id="fig|1619313.3.peg.1558"/>
<dbReference type="KEGG" id="ege:EM595_1503"/>
<dbReference type="Proteomes" id="UP000059419">
    <property type="component" value="Chromosome 1"/>
</dbReference>
<reference evidence="2" key="1">
    <citation type="submission" date="2015-11" db="EMBL/GenBank/DDBJ databases">
        <authorList>
            <person name="Blom J."/>
        </authorList>
    </citation>
    <scope>NUCLEOTIDE SEQUENCE [LARGE SCALE GENOMIC DNA]</scope>
</reference>
<name>A0A0U5KZC3_9GAMM</name>
<dbReference type="STRING" id="1619313.EM595_1503"/>
<organism evidence="1 2">
    <name type="scientific">Duffyella gerundensis</name>
    <dbReference type="NCBI Taxonomy" id="1619313"/>
    <lineage>
        <taxon>Bacteria</taxon>
        <taxon>Pseudomonadati</taxon>
        <taxon>Pseudomonadota</taxon>
        <taxon>Gammaproteobacteria</taxon>
        <taxon>Enterobacterales</taxon>
        <taxon>Erwiniaceae</taxon>
        <taxon>Duffyella</taxon>
    </lineage>
</organism>
<dbReference type="AlphaFoldDB" id="A0A0U5KZC3"/>
<gene>
    <name evidence="1" type="ORF">EM595_1503</name>
</gene>
<dbReference type="OrthoDB" id="6548602at2"/>
<accession>A0A0U5KZC3</accession>
<proteinExistence type="predicted"/>
<protein>
    <submittedName>
        <fullName evidence="1">Uncharacterized protein</fullName>
    </submittedName>
</protein>
<dbReference type="RefSeq" id="WP_067429794.1">
    <property type="nucleotide sequence ID" value="NZ_CP072598.1"/>
</dbReference>
<dbReference type="EMBL" id="LN907827">
    <property type="protein sequence ID" value="CUU23737.1"/>
    <property type="molecule type" value="Genomic_DNA"/>
</dbReference>
<keyword evidence="2" id="KW-1185">Reference proteome</keyword>
<dbReference type="GeneID" id="84613464"/>